<evidence type="ECO:0000313" key="1">
    <source>
        <dbReference type="EMBL" id="KKN41249.1"/>
    </source>
</evidence>
<accession>A0A0F9QFE9</accession>
<dbReference type="AlphaFoldDB" id="A0A0F9QFE9"/>
<protein>
    <submittedName>
        <fullName evidence="1">Uncharacterized protein</fullName>
    </submittedName>
</protein>
<organism evidence="1">
    <name type="scientific">marine sediment metagenome</name>
    <dbReference type="NCBI Taxonomy" id="412755"/>
    <lineage>
        <taxon>unclassified sequences</taxon>
        <taxon>metagenomes</taxon>
        <taxon>ecological metagenomes</taxon>
    </lineage>
</organism>
<comment type="caution">
    <text evidence="1">The sequence shown here is derived from an EMBL/GenBank/DDBJ whole genome shotgun (WGS) entry which is preliminary data.</text>
</comment>
<proteinExistence type="predicted"/>
<gene>
    <name evidence="1" type="ORF">LCGC14_0724980</name>
</gene>
<reference evidence="1" key="1">
    <citation type="journal article" date="2015" name="Nature">
        <title>Complex archaea that bridge the gap between prokaryotes and eukaryotes.</title>
        <authorList>
            <person name="Spang A."/>
            <person name="Saw J.H."/>
            <person name="Jorgensen S.L."/>
            <person name="Zaremba-Niedzwiedzka K."/>
            <person name="Martijn J."/>
            <person name="Lind A.E."/>
            <person name="van Eijk R."/>
            <person name="Schleper C."/>
            <person name="Guy L."/>
            <person name="Ettema T.J."/>
        </authorList>
    </citation>
    <scope>NUCLEOTIDE SEQUENCE</scope>
</reference>
<dbReference type="EMBL" id="LAZR01001658">
    <property type="protein sequence ID" value="KKN41249.1"/>
    <property type="molecule type" value="Genomic_DNA"/>
</dbReference>
<name>A0A0F9QFE9_9ZZZZ</name>
<sequence>MLDEDIAAADWFGCSEDTVSYITNSRIFLKDALHDLQLADDEIEKLRLMWRCEKHGGHDPETHCYPCHTENLIKAEAQNAALVAAIQGLMSAATLEEENRAQCAALDLINPLPEGGRDFHALEKR</sequence>